<evidence type="ECO:0000259" key="1">
    <source>
        <dbReference type="Pfam" id="PF07985"/>
    </source>
</evidence>
<dbReference type="EMBL" id="VXIT01000003">
    <property type="protein sequence ID" value="KAA6413840.1"/>
    <property type="molecule type" value="Genomic_DNA"/>
</dbReference>
<protein>
    <recommendedName>
        <fullName evidence="1">SRR1-like domain-containing protein</fullName>
    </recommendedName>
</protein>
<dbReference type="OrthoDB" id="5318346at2759"/>
<accession>A0A5M8PYT8</accession>
<proteinExistence type="predicted"/>
<dbReference type="PANTHER" id="PTHR42080">
    <property type="entry name" value="SRR1 DOMAIN-CONTAINING PROTEIN"/>
    <property type="match status" value="1"/>
</dbReference>
<dbReference type="Proteomes" id="UP000324767">
    <property type="component" value="Unassembled WGS sequence"/>
</dbReference>
<dbReference type="AlphaFoldDB" id="A0A5M8PYT8"/>
<feature type="domain" description="SRR1-like" evidence="1">
    <location>
        <begin position="101"/>
        <end position="219"/>
    </location>
</feature>
<dbReference type="PANTHER" id="PTHR42080:SF1">
    <property type="entry name" value="SRR1-LIKE DOMAIN-CONTAINING PROTEIN"/>
    <property type="match status" value="1"/>
</dbReference>
<evidence type="ECO:0000313" key="3">
    <source>
        <dbReference type="Proteomes" id="UP000324767"/>
    </source>
</evidence>
<comment type="caution">
    <text evidence="2">The sequence shown here is derived from an EMBL/GenBank/DDBJ whole genome shotgun (WGS) entry which is preliminary data.</text>
</comment>
<organism evidence="2 3">
    <name type="scientific">Lasallia pustulata</name>
    <dbReference type="NCBI Taxonomy" id="136370"/>
    <lineage>
        <taxon>Eukaryota</taxon>
        <taxon>Fungi</taxon>
        <taxon>Dikarya</taxon>
        <taxon>Ascomycota</taxon>
        <taxon>Pezizomycotina</taxon>
        <taxon>Lecanoromycetes</taxon>
        <taxon>OSLEUM clade</taxon>
        <taxon>Umbilicariomycetidae</taxon>
        <taxon>Umbilicariales</taxon>
        <taxon>Umbilicariaceae</taxon>
        <taxon>Lasallia</taxon>
    </lineage>
</organism>
<gene>
    <name evidence="2" type="ORF">FRX48_02202</name>
</gene>
<evidence type="ECO:0000313" key="2">
    <source>
        <dbReference type="EMBL" id="KAA6413840.1"/>
    </source>
</evidence>
<dbReference type="Pfam" id="PF07985">
    <property type="entry name" value="SRR1"/>
    <property type="match status" value="1"/>
</dbReference>
<reference evidence="2 3" key="1">
    <citation type="submission" date="2019-09" db="EMBL/GenBank/DDBJ databases">
        <title>The hologenome of the rock-dwelling lichen Lasallia pustulata.</title>
        <authorList>
            <person name="Greshake Tzovaras B."/>
            <person name="Segers F."/>
            <person name="Bicker A."/>
            <person name="Dal Grande F."/>
            <person name="Otte J."/>
            <person name="Hankeln T."/>
            <person name="Schmitt I."/>
            <person name="Ebersberger I."/>
        </authorList>
    </citation>
    <scope>NUCLEOTIDE SEQUENCE [LARGE SCALE GENOMIC DNA]</scope>
    <source>
        <strain evidence="2">A1-1</strain>
    </source>
</reference>
<dbReference type="InterPro" id="IPR012942">
    <property type="entry name" value="SRR1-like"/>
</dbReference>
<name>A0A5M8PYT8_9LECA</name>
<sequence length="268" mass="30024">MPHTTRRRSKPTLKHQHLTTSDGWTHVFRGTFAQKHAPRPPRIPVLSPTEIPSGLTLAKVQETYTKCTRQWRESEWCAELVRILRTDVLPGVIGEGEEIEGKGVDSCVVLGLGSLSGGDGREHSWWQLAALQTILEELRSQHPIARILFQDPRFNRLDEEFLASLSFTVVKNPEAFSFIDAATFLYIPHGELEVTGKALGGEDPALYIGNDLDMWIESPTVPMGEKSTVMPWREKSVSVALPQAEGSSWGNNTRIYWKRPRVDGAANE</sequence>